<evidence type="ECO:0000256" key="1">
    <source>
        <dbReference type="ARBA" id="ARBA00022475"/>
    </source>
</evidence>
<dbReference type="PANTHER" id="PTHR48090">
    <property type="entry name" value="UNDECAPRENYL-PHOSPHATE 4-DEOXY-4-FORMAMIDO-L-ARABINOSE TRANSFERASE-RELATED"/>
    <property type="match status" value="1"/>
</dbReference>
<dbReference type="AlphaFoldDB" id="A0A9X3YKW2"/>
<evidence type="ECO:0000256" key="2">
    <source>
        <dbReference type="ARBA" id="ARBA00022676"/>
    </source>
</evidence>
<evidence type="ECO:0000259" key="8">
    <source>
        <dbReference type="Pfam" id="PF00535"/>
    </source>
</evidence>
<dbReference type="Pfam" id="PF00535">
    <property type="entry name" value="Glycos_transf_2"/>
    <property type="match status" value="1"/>
</dbReference>
<dbReference type="PANTHER" id="PTHR48090:SF3">
    <property type="entry name" value="UNDECAPRENYL-PHOSPHATE 4-DEOXY-4-FORMAMIDO-L-ARABINOSE TRANSFERASE"/>
    <property type="match status" value="1"/>
</dbReference>
<dbReference type="InterPro" id="IPR050256">
    <property type="entry name" value="Glycosyltransferase_2"/>
</dbReference>
<dbReference type="InterPro" id="IPR029044">
    <property type="entry name" value="Nucleotide-diphossugar_trans"/>
</dbReference>
<keyword evidence="3" id="KW-0808">Transferase</keyword>
<keyword evidence="6" id="KW-1133">Transmembrane helix</keyword>
<proteinExistence type="predicted"/>
<accession>A0A9X3YKW2</accession>
<dbReference type="SUPFAM" id="SSF53448">
    <property type="entry name" value="Nucleotide-diphospho-sugar transferases"/>
    <property type="match status" value="1"/>
</dbReference>
<evidence type="ECO:0000256" key="3">
    <source>
        <dbReference type="ARBA" id="ARBA00022679"/>
    </source>
</evidence>
<evidence type="ECO:0000256" key="6">
    <source>
        <dbReference type="ARBA" id="ARBA00022989"/>
    </source>
</evidence>
<keyword evidence="4" id="KW-0812">Transmembrane</keyword>
<dbReference type="Gene3D" id="3.90.550.10">
    <property type="entry name" value="Spore Coat Polysaccharide Biosynthesis Protein SpsA, Chain A"/>
    <property type="match status" value="1"/>
</dbReference>
<dbReference type="EMBL" id="JAOVZO020000018">
    <property type="protein sequence ID" value="MDC8014256.1"/>
    <property type="molecule type" value="Genomic_DNA"/>
</dbReference>
<dbReference type="InterPro" id="IPR001173">
    <property type="entry name" value="Glyco_trans_2-like"/>
</dbReference>
<dbReference type="FunFam" id="3.90.550.10:FF:000170">
    <property type="entry name" value="Dolichol-phosphate mannosyltransferase"/>
    <property type="match status" value="1"/>
</dbReference>
<evidence type="ECO:0000313" key="9">
    <source>
        <dbReference type="EMBL" id="MDC8014256.1"/>
    </source>
</evidence>
<keyword evidence="5" id="KW-0448">Lipopolysaccharide biosynthesis</keyword>
<sequence length="238" mass="26568">MPQISVVVPVFNERDNVKPLVDEIVAALRGRHDFEIVYVDDDSKDDSLAVLQGLKAQVPELRVLHHVAQSGQSTAVRTGVKAARGTWIATLDGDGQNDPADIPKLIAARDAGEREVKLYAGWRVNRKDTGSKRWASKFANAIRSRLLRDSTPDTGCGIKLFERDAFLDLPYFDHMHRYLPALMQRAGWRTVSVPVNHRPRGAGVSKYNNLNRALVGIADLRGVAWLIRRSRRTGVDEI</sequence>
<keyword evidence="1" id="KW-1003">Cell membrane</keyword>
<evidence type="ECO:0000256" key="5">
    <source>
        <dbReference type="ARBA" id="ARBA00022985"/>
    </source>
</evidence>
<gene>
    <name evidence="9" type="ORF">OD750_017050</name>
</gene>
<organism evidence="9 10">
    <name type="scientific">Tahibacter soli</name>
    <dbReference type="NCBI Taxonomy" id="2983605"/>
    <lineage>
        <taxon>Bacteria</taxon>
        <taxon>Pseudomonadati</taxon>
        <taxon>Pseudomonadota</taxon>
        <taxon>Gammaproteobacteria</taxon>
        <taxon>Lysobacterales</taxon>
        <taxon>Rhodanobacteraceae</taxon>
        <taxon>Tahibacter</taxon>
    </lineage>
</organism>
<keyword evidence="2" id="KW-0328">Glycosyltransferase</keyword>
<evidence type="ECO:0000256" key="7">
    <source>
        <dbReference type="ARBA" id="ARBA00023136"/>
    </source>
</evidence>
<dbReference type="CDD" id="cd04179">
    <property type="entry name" value="DPM_DPG-synthase_like"/>
    <property type="match status" value="1"/>
</dbReference>
<keyword evidence="7" id="KW-0472">Membrane</keyword>
<protein>
    <submittedName>
        <fullName evidence="9">Glycosyltransferase family 2 protein</fullName>
    </submittedName>
</protein>
<evidence type="ECO:0000256" key="4">
    <source>
        <dbReference type="ARBA" id="ARBA00022692"/>
    </source>
</evidence>
<reference evidence="9" key="1">
    <citation type="submission" date="2023-02" db="EMBL/GenBank/DDBJ databases">
        <title>Tahibacter soli sp. nov. isolated from soil.</title>
        <authorList>
            <person name="Baek J.H."/>
            <person name="Lee J.K."/>
            <person name="Choi D.G."/>
            <person name="Jeon C.O."/>
        </authorList>
    </citation>
    <scope>NUCLEOTIDE SEQUENCE</scope>
    <source>
        <strain evidence="9">BL</strain>
    </source>
</reference>
<dbReference type="GO" id="GO:0009103">
    <property type="term" value="P:lipopolysaccharide biosynthetic process"/>
    <property type="evidence" value="ECO:0007669"/>
    <property type="project" value="UniProtKB-KW"/>
</dbReference>
<name>A0A9X3YKW2_9GAMM</name>
<dbReference type="RefSeq" id="WP_263541892.1">
    <property type="nucleotide sequence ID" value="NZ_JAOVZO020000018.1"/>
</dbReference>
<feature type="domain" description="Glycosyltransferase 2-like" evidence="8">
    <location>
        <begin position="5"/>
        <end position="166"/>
    </location>
</feature>
<evidence type="ECO:0000313" key="10">
    <source>
        <dbReference type="Proteomes" id="UP001139971"/>
    </source>
</evidence>
<dbReference type="GO" id="GO:0005886">
    <property type="term" value="C:plasma membrane"/>
    <property type="evidence" value="ECO:0007669"/>
    <property type="project" value="TreeGrafter"/>
</dbReference>
<comment type="caution">
    <text evidence="9">The sequence shown here is derived from an EMBL/GenBank/DDBJ whole genome shotgun (WGS) entry which is preliminary data.</text>
</comment>
<dbReference type="Proteomes" id="UP001139971">
    <property type="component" value="Unassembled WGS sequence"/>
</dbReference>
<dbReference type="GO" id="GO:0099621">
    <property type="term" value="F:undecaprenyl-phosphate 4-deoxy-4-formamido-L-arabinose transferase activity"/>
    <property type="evidence" value="ECO:0007669"/>
    <property type="project" value="TreeGrafter"/>
</dbReference>
<keyword evidence="10" id="KW-1185">Reference proteome</keyword>